<keyword evidence="1" id="KW-1133">Transmembrane helix</keyword>
<dbReference type="Proteomes" id="UP001058650">
    <property type="component" value="Chromosome"/>
</dbReference>
<proteinExistence type="predicted"/>
<evidence type="ECO:0000313" key="2">
    <source>
        <dbReference type="EMBL" id="UWE04890.1"/>
    </source>
</evidence>
<accession>A0ABY5U8F5</accession>
<gene>
    <name evidence="2" type="ORF">NYR52_07160</name>
</gene>
<keyword evidence="1" id="KW-0472">Membrane</keyword>
<dbReference type="RefSeq" id="WP_054095850.1">
    <property type="nucleotide sequence ID" value="NZ_CP103866.1"/>
</dbReference>
<sequence length="138" mass="15973">MERWLDTEQRNQEHLFYFVKERAMVLFDEFVAHTSVVSIMLLVGTTSVVFLYLLLQIASLMERILTGQGKEMVADMKARFMPMIQAGVNKPPLRKNHKAFWIAVGIGYGLGGLFLFLPVILMLFIVYLVFRYIIVRLV</sequence>
<evidence type="ECO:0000256" key="1">
    <source>
        <dbReference type="SAM" id="Phobius"/>
    </source>
</evidence>
<name>A0ABY5U8F5_LACSH</name>
<keyword evidence="3" id="KW-1185">Reference proteome</keyword>
<feature type="transmembrane region" description="Helical" evidence="1">
    <location>
        <begin position="30"/>
        <end position="55"/>
    </location>
</feature>
<organism evidence="2 3">
    <name type="scientific">Laceyella sacchari</name>
    <name type="common">Thermoactinomyces thalpophilus</name>
    <dbReference type="NCBI Taxonomy" id="37482"/>
    <lineage>
        <taxon>Bacteria</taxon>
        <taxon>Bacillati</taxon>
        <taxon>Bacillota</taxon>
        <taxon>Bacilli</taxon>
        <taxon>Bacillales</taxon>
        <taxon>Thermoactinomycetaceae</taxon>
        <taxon>Laceyella</taxon>
    </lineage>
</organism>
<dbReference type="EMBL" id="CP103866">
    <property type="protein sequence ID" value="UWE04890.1"/>
    <property type="molecule type" value="Genomic_DNA"/>
</dbReference>
<protein>
    <submittedName>
        <fullName evidence="2">Uncharacterized protein</fullName>
    </submittedName>
</protein>
<keyword evidence="1" id="KW-0812">Transmembrane</keyword>
<evidence type="ECO:0000313" key="3">
    <source>
        <dbReference type="Proteomes" id="UP001058650"/>
    </source>
</evidence>
<reference evidence="2" key="1">
    <citation type="submission" date="2022-08" db="EMBL/GenBank/DDBJ databases">
        <title>The complete genome sequence of the thermophilic bacterium Laceyella sacchari FBKL4.010 reveals the basis for tetramethylpyrazine biosynthesis in Moutai-flavor Daqu.</title>
        <authorList>
            <person name="Li D."/>
            <person name="Huang W."/>
            <person name="Wang C."/>
            <person name="Qiu S."/>
        </authorList>
    </citation>
    <scope>NUCLEOTIDE SEQUENCE</scope>
    <source>
        <strain evidence="2">FBKL4.014</strain>
    </source>
</reference>
<feature type="transmembrane region" description="Helical" evidence="1">
    <location>
        <begin position="99"/>
        <end position="130"/>
    </location>
</feature>